<evidence type="ECO:0000256" key="9">
    <source>
        <dbReference type="SAM" id="Phobius"/>
    </source>
</evidence>
<dbReference type="PANTHER" id="PTHR45671:SF10">
    <property type="entry name" value="SOLUTE CARRIER FAMILY 25 MEMBER 3"/>
    <property type="match status" value="1"/>
</dbReference>
<dbReference type="GO" id="GO:1990547">
    <property type="term" value="P:mitochondrial phosphate ion transmembrane transport"/>
    <property type="evidence" value="ECO:0007669"/>
    <property type="project" value="InterPro"/>
</dbReference>
<keyword evidence="7" id="KW-0496">Mitochondrion</keyword>
<evidence type="ECO:0000256" key="5">
    <source>
        <dbReference type="ARBA" id="ARBA00022792"/>
    </source>
</evidence>
<comment type="subcellular location">
    <subcellularLocation>
        <location evidence="1">Mitochondrion inner membrane</location>
        <topology evidence="1">Multi-pass membrane protein</topology>
    </subcellularLocation>
</comment>
<dbReference type="PANTHER" id="PTHR45671">
    <property type="entry name" value="SOLUTE CARRIER FAMILY 25 (MITOCHONDRIAL CARRIER PHOSPHATE CARRIER), MEMBER 3, LIKE-RELATED-RELATED"/>
    <property type="match status" value="1"/>
</dbReference>
<keyword evidence="6 9" id="KW-1133">Transmembrane helix</keyword>
<proteinExistence type="inferred from homology"/>
<dbReference type="OrthoDB" id="427452at2759"/>
<feature type="region of interest" description="Disordered" evidence="8">
    <location>
        <begin position="1"/>
        <end position="35"/>
    </location>
</feature>
<keyword evidence="5" id="KW-0999">Mitochondrion inner membrane</keyword>
<evidence type="ECO:0000256" key="8">
    <source>
        <dbReference type="SAM" id="MobiDB-lite"/>
    </source>
</evidence>
<evidence type="ECO:0000256" key="1">
    <source>
        <dbReference type="ARBA" id="ARBA00004448"/>
    </source>
</evidence>
<evidence type="ECO:0000256" key="6">
    <source>
        <dbReference type="ARBA" id="ARBA00022989"/>
    </source>
</evidence>
<dbReference type="GO" id="GO:0005315">
    <property type="term" value="F:phosphate transmembrane transporter activity"/>
    <property type="evidence" value="ECO:0007669"/>
    <property type="project" value="InterPro"/>
</dbReference>
<organism evidence="10 11">
    <name type="scientific">Lentinus tigrinus ALCF2SS1-6</name>
    <dbReference type="NCBI Taxonomy" id="1328759"/>
    <lineage>
        <taxon>Eukaryota</taxon>
        <taxon>Fungi</taxon>
        <taxon>Dikarya</taxon>
        <taxon>Basidiomycota</taxon>
        <taxon>Agaricomycotina</taxon>
        <taxon>Agaricomycetes</taxon>
        <taxon>Polyporales</taxon>
        <taxon>Polyporaceae</taxon>
        <taxon>Lentinus</taxon>
    </lineage>
</organism>
<keyword evidence="4" id="KW-0677">Repeat</keyword>
<feature type="transmembrane region" description="Helical" evidence="9">
    <location>
        <begin position="168"/>
        <end position="190"/>
    </location>
</feature>
<evidence type="ECO:0000256" key="4">
    <source>
        <dbReference type="ARBA" id="ARBA00022737"/>
    </source>
</evidence>
<dbReference type="STRING" id="1328759.A0A5C2RND2"/>
<name>A0A5C2RND2_9APHY</name>
<dbReference type="InterPro" id="IPR044677">
    <property type="entry name" value="SLC25A3/Pic2/Mir1-like"/>
</dbReference>
<evidence type="ECO:0000256" key="2">
    <source>
        <dbReference type="ARBA" id="ARBA00006375"/>
    </source>
</evidence>
<evidence type="ECO:0000313" key="10">
    <source>
        <dbReference type="EMBL" id="RPD52661.1"/>
    </source>
</evidence>
<dbReference type="GO" id="GO:0005743">
    <property type="term" value="C:mitochondrial inner membrane"/>
    <property type="evidence" value="ECO:0007669"/>
    <property type="project" value="UniProtKB-SubCell"/>
</dbReference>
<sequence>MLRRQRRAAEDDDSDGERGLEGSFKPSNKYLGPVPHDASYATRTSVFSRTPLAVTKQGSLERFQPHLRQLLAPGTGDSSSAVSTRTTYMNFVGEEASAKYKGAIWLAGSASAEFCADIVLCPLKMTKMSKFKTETRYPFSSLIPLISYAMAKFFFECIVGLFCKHIFAAMQLGVIFASGYLAAVVSHPALTPVADGQEPRCERLINDLFKTAMGIGTTGGK</sequence>
<gene>
    <name evidence="10" type="ORF">L227DRAFT_596583</name>
</gene>
<keyword evidence="9" id="KW-0812">Transmembrane</keyword>
<evidence type="ECO:0000256" key="3">
    <source>
        <dbReference type="ARBA" id="ARBA00022448"/>
    </source>
</evidence>
<reference evidence="10" key="1">
    <citation type="journal article" date="2018" name="Genome Biol. Evol.">
        <title>Genomics and development of Lentinus tigrinus, a white-rot wood-decaying mushroom with dimorphic fruiting bodies.</title>
        <authorList>
            <person name="Wu B."/>
            <person name="Xu Z."/>
            <person name="Knudson A."/>
            <person name="Carlson A."/>
            <person name="Chen N."/>
            <person name="Kovaka S."/>
            <person name="LaButti K."/>
            <person name="Lipzen A."/>
            <person name="Pennachio C."/>
            <person name="Riley R."/>
            <person name="Schakwitz W."/>
            <person name="Umezawa K."/>
            <person name="Ohm R.A."/>
            <person name="Grigoriev I.V."/>
            <person name="Nagy L.G."/>
            <person name="Gibbons J."/>
            <person name="Hibbett D."/>
        </authorList>
    </citation>
    <scope>NUCLEOTIDE SEQUENCE [LARGE SCALE GENOMIC DNA]</scope>
    <source>
        <strain evidence="10">ALCF2SS1-6</strain>
    </source>
</reference>
<dbReference type="Proteomes" id="UP000313359">
    <property type="component" value="Unassembled WGS sequence"/>
</dbReference>
<keyword evidence="3" id="KW-0813">Transport</keyword>
<comment type="similarity">
    <text evidence="2">Belongs to the mitochondrial carrier (TC 2.A.29) family.</text>
</comment>
<feature type="transmembrane region" description="Helical" evidence="9">
    <location>
        <begin position="137"/>
        <end position="162"/>
    </location>
</feature>
<keyword evidence="9" id="KW-0472">Membrane</keyword>
<dbReference type="AlphaFoldDB" id="A0A5C2RND2"/>
<accession>A0A5C2RND2</accession>
<evidence type="ECO:0000313" key="11">
    <source>
        <dbReference type="Proteomes" id="UP000313359"/>
    </source>
</evidence>
<dbReference type="EMBL" id="ML122346">
    <property type="protein sequence ID" value="RPD52661.1"/>
    <property type="molecule type" value="Genomic_DNA"/>
</dbReference>
<evidence type="ECO:0000256" key="7">
    <source>
        <dbReference type="ARBA" id="ARBA00023128"/>
    </source>
</evidence>
<protein>
    <submittedName>
        <fullName evidence="10">Uncharacterized protein</fullName>
    </submittedName>
</protein>
<keyword evidence="11" id="KW-1185">Reference proteome</keyword>